<feature type="domain" description="DUF1731" evidence="3">
    <location>
        <begin position="251"/>
        <end position="300"/>
    </location>
</feature>
<keyword evidence="5" id="KW-1185">Reference proteome</keyword>
<dbReference type="Pfam" id="PF08338">
    <property type="entry name" value="DUF1731"/>
    <property type="match status" value="1"/>
</dbReference>
<gene>
    <name evidence="4" type="ORF">KK060_07205</name>
</gene>
<organism evidence="4 5">
    <name type="scientific">Chryseosolibacter indicus</name>
    <dbReference type="NCBI Taxonomy" id="2782351"/>
    <lineage>
        <taxon>Bacteria</taxon>
        <taxon>Pseudomonadati</taxon>
        <taxon>Bacteroidota</taxon>
        <taxon>Cytophagia</taxon>
        <taxon>Cytophagales</taxon>
        <taxon>Chryseotaleaceae</taxon>
        <taxon>Chryseosolibacter</taxon>
    </lineage>
</organism>
<comment type="similarity">
    <text evidence="1">Belongs to the NAD(P)-dependent epimerase/dehydratase family. SDR39U1 subfamily.</text>
</comment>
<protein>
    <submittedName>
        <fullName evidence="4">TIGR01777 family oxidoreductase</fullName>
    </submittedName>
</protein>
<evidence type="ECO:0000313" key="4">
    <source>
        <dbReference type="EMBL" id="MBT1703062.1"/>
    </source>
</evidence>
<reference evidence="4 5" key="1">
    <citation type="submission" date="2021-05" db="EMBL/GenBank/DDBJ databases">
        <title>A Polyphasic approach of four new species of the genus Ohtaekwangia: Ohtaekwangia histidinii sp. nov., Ohtaekwangia cretensis sp. nov., Ohtaekwangia indiensis sp. nov., Ohtaekwangia reichenbachii sp. nov. from diverse environment.</title>
        <authorList>
            <person name="Octaviana S."/>
        </authorList>
    </citation>
    <scope>NUCLEOTIDE SEQUENCE [LARGE SCALE GENOMIC DNA]</scope>
    <source>
        <strain evidence="4 5">PWU20</strain>
    </source>
</reference>
<dbReference type="RefSeq" id="WP_254153025.1">
    <property type="nucleotide sequence ID" value="NZ_JAHESD010000011.1"/>
</dbReference>
<accession>A0ABS5VNN3</accession>
<evidence type="ECO:0000259" key="2">
    <source>
        <dbReference type="Pfam" id="PF01370"/>
    </source>
</evidence>
<comment type="caution">
    <text evidence="4">The sequence shown here is derived from an EMBL/GenBank/DDBJ whole genome shotgun (WGS) entry which is preliminary data.</text>
</comment>
<dbReference type="InterPro" id="IPR013549">
    <property type="entry name" value="DUF1731"/>
</dbReference>
<evidence type="ECO:0000256" key="1">
    <source>
        <dbReference type="ARBA" id="ARBA00009353"/>
    </source>
</evidence>
<dbReference type="InterPro" id="IPR001509">
    <property type="entry name" value="Epimerase_deHydtase"/>
</dbReference>
<dbReference type="PANTHER" id="PTHR11092:SF0">
    <property type="entry name" value="EPIMERASE FAMILY PROTEIN SDR39U1"/>
    <property type="match status" value="1"/>
</dbReference>
<name>A0ABS5VNN3_9BACT</name>
<dbReference type="Gene3D" id="3.40.50.720">
    <property type="entry name" value="NAD(P)-binding Rossmann-like Domain"/>
    <property type="match status" value="1"/>
</dbReference>
<dbReference type="Pfam" id="PF01370">
    <property type="entry name" value="Epimerase"/>
    <property type="match status" value="1"/>
</dbReference>
<evidence type="ECO:0000313" key="5">
    <source>
        <dbReference type="Proteomes" id="UP000772618"/>
    </source>
</evidence>
<dbReference type="NCBIfam" id="TIGR01777">
    <property type="entry name" value="yfcH"/>
    <property type="match status" value="1"/>
</dbReference>
<proteinExistence type="inferred from homology"/>
<dbReference type="Proteomes" id="UP000772618">
    <property type="component" value="Unassembled WGS sequence"/>
</dbReference>
<dbReference type="SUPFAM" id="SSF51735">
    <property type="entry name" value="NAD(P)-binding Rossmann-fold domains"/>
    <property type="match status" value="1"/>
</dbReference>
<dbReference type="CDD" id="cd05242">
    <property type="entry name" value="SDR_a8"/>
    <property type="match status" value="1"/>
</dbReference>
<dbReference type="InterPro" id="IPR010099">
    <property type="entry name" value="SDR39U1"/>
</dbReference>
<evidence type="ECO:0000259" key="3">
    <source>
        <dbReference type="Pfam" id="PF08338"/>
    </source>
</evidence>
<dbReference type="EMBL" id="JAHESD010000011">
    <property type="protein sequence ID" value="MBT1703062.1"/>
    <property type="molecule type" value="Genomic_DNA"/>
</dbReference>
<dbReference type="PANTHER" id="PTHR11092">
    <property type="entry name" value="SUGAR NUCLEOTIDE EPIMERASE RELATED"/>
    <property type="match status" value="1"/>
</dbReference>
<dbReference type="InterPro" id="IPR036291">
    <property type="entry name" value="NAD(P)-bd_dom_sf"/>
</dbReference>
<sequence length="302" mass="34055">MHKIVVAGASGFLGTVLTDYFRNKCNIVLLSRSRLPSKVNVLWKYWDGETLGDWKNELEDADVLINLAGKSVNCRYTKENKQLIYNSRLNSTNILGEAILSCKQPPKLWINSSSTTIYEASHLSFRTEDSKEIGNNFSMDVCKQWEASFNKFTLPSTRKIIIRTSIVLGKSGGALNPLIKLVKLRLGGKQGDGEQYFSWVHEWDFCRAIEFLINNPSLKGTYNIAAPIPVINNVFMHTLRKSMKISVGLGAPKWLLEVGAVFIGTETELILKSRKVFPKRLLEAGFVFEFKDVKAALENLCR</sequence>
<feature type="domain" description="NAD-dependent epimerase/dehydratase" evidence="2">
    <location>
        <begin position="4"/>
        <end position="225"/>
    </location>
</feature>